<feature type="compositionally biased region" description="Basic and acidic residues" evidence="5">
    <location>
        <begin position="111"/>
        <end position="135"/>
    </location>
</feature>
<dbReference type="InterPro" id="IPR012677">
    <property type="entry name" value="Nucleotide-bd_a/b_plait_sf"/>
</dbReference>
<evidence type="ECO:0000259" key="6">
    <source>
        <dbReference type="PROSITE" id="PS50102"/>
    </source>
</evidence>
<organism evidence="7 8">
    <name type="scientific">Araneus ventricosus</name>
    <name type="common">Orbweaver spider</name>
    <name type="synonym">Epeira ventricosa</name>
    <dbReference type="NCBI Taxonomy" id="182803"/>
    <lineage>
        <taxon>Eukaryota</taxon>
        <taxon>Metazoa</taxon>
        <taxon>Ecdysozoa</taxon>
        <taxon>Arthropoda</taxon>
        <taxon>Chelicerata</taxon>
        <taxon>Arachnida</taxon>
        <taxon>Araneae</taxon>
        <taxon>Araneomorphae</taxon>
        <taxon>Entelegynae</taxon>
        <taxon>Araneoidea</taxon>
        <taxon>Araneidae</taxon>
        <taxon>Araneus</taxon>
    </lineage>
</organism>
<keyword evidence="2 4" id="KW-0694">RNA-binding</keyword>
<accession>A0A4Y2G166</accession>
<dbReference type="PROSITE" id="PS50102">
    <property type="entry name" value="RRM"/>
    <property type="match status" value="1"/>
</dbReference>
<evidence type="ECO:0000256" key="2">
    <source>
        <dbReference type="ARBA" id="ARBA00022884"/>
    </source>
</evidence>
<evidence type="ECO:0000313" key="8">
    <source>
        <dbReference type="Proteomes" id="UP000499080"/>
    </source>
</evidence>
<evidence type="ECO:0000256" key="1">
    <source>
        <dbReference type="ARBA" id="ARBA00004642"/>
    </source>
</evidence>
<keyword evidence="8" id="KW-1185">Reference proteome</keyword>
<evidence type="ECO:0000256" key="5">
    <source>
        <dbReference type="SAM" id="MobiDB-lite"/>
    </source>
</evidence>
<feature type="region of interest" description="Disordered" evidence="5">
    <location>
        <begin position="111"/>
        <end position="138"/>
    </location>
</feature>
<name>A0A4Y2G166_ARAVE</name>
<dbReference type="GO" id="GO:0000381">
    <property type="term" value="P:regulation of alternative mRNA splicing, via spliceosome"/>
    <property type="evidence" value="ECO:0007669"/>
    <property type="project" value="TreeGrafter"/>
</dbReference>
<feature type="region of interest" description="Disordered" evidence="5">
    <location>
        <begin position="158"/>
        <end position="180"/>
    </location>
</feature>
<dbReference type="GO" id="GO:0005654">
    <property type="term" value="C:nucleoplasm"/>
    <property type="evidence" value="ECO:0007669"/>
    <property type="project" value="UniProtKB-SubCell"/>
</dbReference>
<dbReference type="InterPro" id="IPR052285">
    <property type="entry name" value="NEXT_complex_subunit"/>
</dbReference>
<dbReference type="CDD" id="cd12336">
    <property type="entry name" value="RRM_RBM7_like"/>
    <property type="match status" value="1"/>
</dbReference>
<dbReference type="Pfam" id="PF00076">
    <property type="entry name" value="RRM_1"/>
    <property type="match status" value="1"/>
</dbReference>
<dbReference type="InterPro" id="IPR035979">
    <property type="entry name" value="RBD_domain_sf"/>
</dbReference>
<dbReference type="SMART" id="SM00360">
    <property type="entry name" value="RRM"/>
    <property type="match status" value="1"/>
</dbReference>
<comment type="caution">
    <text evidence="7">The sequence shown here is derived from an EMBL/GenBank/DDBJ whole genome shotgun (WGS) entry which is preliminary data.</text>
</comment>
<comment type="subcellular location">
    <subcellularLocation>
        <location evidence="1">Nucleus</location>
        <location evidence="1">Nucleoplasm</location>
    </subcellularLocation>
</comment>
<dbReference type="PANTHER" id="PTHR13798:SF11">
    <property type="entry name" value="RNA-BINDING PROTEIN 7-RELATED"/>
    <property type="match status" value="1"/>
</dbReference>
<dbReference type="AlphaFoldDB" id="A0A4Y2G166"/>
<dbReference type="Proteomes" id="UP000499080">
    <property type="component" value="Unassembled WGS sequence"/>
</dbReference>
<evidence type="ECO:0000256" key="4">
    <source>
        <dbReference type="PROSITE-ProRule" id="PRU00176"/>
    </source>
</evidence>
<dbReference type="PANTHER" id="PTHR13798">
    <property type="entry name" value="RNA BINDING MOTIF RBM PROTEIN -RELATED"/>
    <property type="match status" value="1"/>
</dbReference>
<proteinExistence type="predicted"/>
<gene>
    <name evidence="7" type="primary">RBM7</name>
    <name evidence="7" type="ORF">AVEN_204771_1</name>
</gene>
<evidence type="ECO:0000256" key="3">
    <source>
        <dbReference type="ARBA" id="ARBA00023242"/>
    </source>
</evidence>
<dbReference type="SUPFAM" id="SSF54928">
    <property type="entry name" value="RNA-binding domain, RBD"/>
    <property type="match status" value="1"/>
</dbReference>
<dbReference type="GO" id="GO:0003727">
    <property type="term" value="F:single-stranded RNA binding"/>
    <property type="evidence" value="ECO:0007669"/>
    <property type="project" value="TreeGrafter"/>
</dbReference>
<evidence type="ECO:0000313" key="7">
    <source>
        <dbReference type="EMBL" id="GBM45644.1"/>
    </source>
</evidence>
<keyword evidence="3" id="KW-0539">Nucleus</keyword>
<dbReference type="OrthoDB" id="407442at2759"/>
<reference evidence="7 8" key="1">
    <citation type="journal article" date="2019" name="Sci. Rep.">
        <title>Orb-weaving spider Araneus ventricosus genome elucidates the spidroin gene catalogue.</title>
        <authorList>
            <person name="Kono N."/>
            <person name="Nakamura H."/>
            <person name="Ohtoshi R."/>
            <person name="Moran D.A.P."/>
            <person name="Shinohara A."/>
            <person name="Yoshida Y."/>
            <person name="Fujiwara M."/>
            <person name="Mori M."/>
            <person name="Tomita M."/>
            <person name="Arakawa K."/>
        </authorList>
    </citation>
    <scope>NUCLEOTIDE SEQUENCE [LARGE SCALE GENOMIC DNA]</scope>
</reference>
<dbReference type="Gene3D" id="3.30.70.330">
    <property type="match status" value="1"/>
</dbReference>
<protein>
    <submittedName>
        <fullName evidence="7">RNA-binding protein 7</fullName>
    </submittedName>
</protein>
<sequence length="180" mass="21159">MDDKERVLFCGNLSERVTEDLLYELFLQAGPLESVKIPKEKDGRQRNYGFITFKHAVSVPYSIALMDGLSLFGKPLHLNARSGSEAAPNPYKEQLRQYEISLNEQSYHQNDNWRHDNYSRHHDSRRYEPRSESAIRFDSGNSPVLYPGYNQPFPQNFPPIQKHGPYFPRSDMYQNQRLYR</sequence>
<dbReference type="InterPro" id="IPR000504">
    <property type="entry name" value="RRM_dom"/>
</dbReference>
<feature type="domain" description="RRM" evidence="6">
    <location>
        <begin position="6"/>
        <end position="83"/>
    </location>
</feature>
<dbReference type="EMBL" id="BGPR01001106">
    <property type="protein sequence ID" value="GBM45644.1"/>
    <property type="molecule type" value="Genomic_DNA"/>
</dbReference>